<keyword evidence="11 21" id="KW-1133">Transmembrane helix</keyword>
<dbReference type="Gene3D" id="3.40.190.100">
    <property type="entry name" value="Glycine betaine-binding periplasmic protein, domain 2"/>
    <property type="match status" value="1"/>
</dbReference>
<evidence type="ECO:0000256" key="18">
    <source>
        <dbReference type="ARBA" id="ARBA00051243"/>
    </source>
</evidence>
<dbReference type="SUPFAM" id="SSF56112">
    <property type="entry name" value="Protein kinase-like (PK-like)"/>
    <property type="match status" value="1"/>
</dbReference>
<dbReference type="PROSITE" id="PS00107">
    <property type="entry name" value="PROTEIN_KINASE_ATP"/>
    <property type="match status" value="1"/>
</dbReference>
<gene>
    <name evidence="24" type="ORF">SNE40_017590</name>
</gene>
<dbReference type="GO" id="GO:0004714">
    <property type="term" value="F:transmembrane receptor protein tyrosine kinase activity"/>
    <property type="evidence" value="ECO:0007669"/>
    <property type="project" value="UniProtKB-EC"/>
</dbReference>
<organism evidence="24 25">
    <name type="scientific">Patella caerulea</name>
    <name type="common">Rayed Mediterranean limpet</name>
    <dbReference type="NCBI Taxonomy" id="87958"/>
    <lineage>
        <taxon>Eukaryota</taxon>
        <taxon>Metazoa</taxon>
        <taxon>Spiralia</taxon>
        <taxon>Lophotrochozoa</taxon>
        <taxon>Mollusca</taxon>
        <taxon>Gastropoda</taxon>
        <taxon>Patellogastropoda</taxon>
        <taxon>Patelloidea</taxon>
        <taxon>Patellidae</taxon>
        <taxon>Patella</taxon>
    </lineage>
</organism>
<dbReference type="InterPro" id="IPR020635">
    <property type="entry name" value="Tyr_kinase_cat_dom"/>
</dbReference>
<dbReference type="GO" id="GO:0043190">
    <property type="term" value="C:ATP-binding cassette (ABC) transporter complex"/>
    <property type="evidence" value="ECO:0007669"/>
    <property type="project" value="InterPro"/>
</dbReference>
<dbReference type="GO" id="GO:0007169">
    <property type="term" value="P:cell surface receptor protein tyrosine kinase signaling pathway"/>
    <property type="evidence" value="ECO:0007669"/>
    <property type="project" value="TreeGrafter"/>
</dbReference>
<dbReference type="CDD" id="cd00192">
    <property type="entry name" value="PTKc"/>
    <property type="match status" value="1"/>
</dbReference>
<dbReference type="Pfam" id="PF07714">
    <property type="entry name" value="PK_Tyr_Ser-Thr"/>
    <property type="match status" value="1"/>
</dbReference>
<evidence type="ECO:0000256" key="22">
    <source>
        <dbReference type="SAM" id="SignalP"/>
    </source>
</evidence>
<dbReference type="Pfam" id="PF01094">
    <property type="entry name" value="ANF_receptor"/>
    <property type="match status" value="1"/>
</dbReference>
<feature type="signal peptide" evidence="22">
    <location>
        <begin position="1"/>
        <end position="17"/>
    </location>
</feature>
<dbReference type="Proteomes" id="UP001347796">
    <property type="component" value="Unassembled WGS sequence"/>
</dbReference>
<comment type="function">
    <text evidence="19">Receptor for basic fibroblast growth factor.</text>
</comment>
<dbReference type="InterPro" id="IPR011009">
    <property type="entry name" value="Kinase-like_dom_sf"/>
</dbReference>
<dbReference type="InterPro" id="IPR001828">
    <property type="entry name" value="ANF_lig-bd_rcpt"/>
</dbReference>
<dbReference type="FunFam" id="1.10.510.10:FF:001227">
    <property type="entry name" value="Tyrosine-protein kinase receptor"/>
    <property type="match status" value="1"/>
</dbReference>
<evidence type="ECO:0000256" key="9">
    <source>
        <dbReference type="ARBA" id="ARBA00022777"/>
    </source>
</evidence>
<keyword evidence="7" id="KW-0677">Repeat</keyword>
<dbReference type="InterPro" id="IPR000719">
    <property type="entry name" value="Prot_kinase_dom"/>
</dbReference>
<keyword evidence="10 20" id="KW-0067">ATP-binding</keyword>
<keyword evidence="5 21" id="KW-0812">Transmembrane</keyword>
<evidence type="ECO:0000313" key="24">
    <source>
        <dbReference type="EMBL" id="KAK6174280.1"/>
    </source>
</evidence>
<keyword evidence="4" id="KW-0808">Transferase</keyword>
<evidence type="ECO:0000256" key="21">
    <source>
        <dbReference type="SAM" id="Phobius"/>
    </source>
</evidence>
<keyword evidence="6 22" id="KW-0732">Signal</keyword>
<evidence type="ECO:0000256" key="1">
    <source>
        <dbReference type="ARBA" id="ARBA00004167"/>
    </source>
</evidence>
<protein>
    <recommendedName>
        <fullName evidence="2">receptor protein-tyrosine kinase</fullName>
        <ecNumber evidence="2">2.7.10.1</ecNumber>
    </recommendedName>
</protein>
<keyword evidence="15" id="KW-0675">Receptor</keyword>
<keyword evidence="25" id="KW-1185">Reference proteome</keyword>
<accession>A0AAN8JCJ5</accession>
<dbReference type="InterPro" id="IPR028082">
    <property type="entry name" value="Peripla_BP_I"/>
</dbReference>
<evidence type="ECO:0000256" key="4">
    <source>
        <dbReference type="ARBA" id="ARBA00022679"/>
    </source>
</evidence>
<dbReference type="GO" id="GO:0005524">
    <property type="term" value="F:ATP binding"/>
    <property type="evidence" value="ECO:0007669"/>
    <property type="project" value="UniProtKB-UniRule"/>
</dbReference>
<dbReference type="Gene3D" id="3.40.50.2300">
    <property type="match status" value="2"/>
</dbReference>
<evidence type="ECO:0000256" key="10">
    <source>
        <dbReference type="ARBA" id="ARBA00022840"/>
    </source>
</evidence>
<evidence type="ECO:0000256" key="3">
    <source>
        <dbReference type="ARBA" id="ARBA00022553"/>
    </source>
</evidence>
<feature type="chain" id="PRO_5042980266" description="receptor protein-tyrosine kinase" evidence="22">
    <location>
        <begin position="18"/>
        <end position="1305"/>
    </location>
</feature>
<dbReference type="SMART" id="SM00219">
    <property type="entry name" value="TyrKc"/>
    <property type="match status" value="1"/>
</dbReference>
<keyword evidence="8 20" id="KW-0547">Nucleotide-binding</keyword>
<dbReference type="PANTHER" id="PTHR24416">
    <property type="entry name" value="TYROSINE-PROTEIN KINASE RECEPTOR"/>
    <property type="match status" value="1"/>
</dbReference>
<dbReference type="Gene3D" id="3.40.190.10">
    <property type="entry name" value="Periplasmic binding protein-like II"/>
    <property type="match status" value="1"/>
</dbReference>
<evidence type="ECO:0000313" key="25">
    <source>
        <dbReference type="Proteomes" id="UP001347796"/>
    </source>
</evidence>
<evidence type="ECO:0000256" key="8">
    <source>
        <dbReference type="ARBA" id="ARBA00022741"/>
    </source>
</evidence>
<sequence length="1305" mass="148831">MKCVFILLAVAIGNCWGHCLRTRPDYYQQRRFYHHGLRLPIVLEGSNRISHRIANQILRILLQEVIGYMDVEMFNEDSMNATGILDRITGCPVEKCDEISIDSVPETMVNIETWMVAGFDKSPWISTIRLEDCGPLGPYGRMGWFMPTTVVDEFWKNGLIVDHWKALKKPNVAKFFSWSVNLTSLAVCVEVDCISRVFRPTICQNTTTPCATLFSSYYDLDTGVLKEQIINLDLPVEIVWLGNLLPKFIQEQTQKKNPVLFFDWYPNALTASHNYTRVKLPMCSGDPEQLPYTCDFDVHQFSKVVWHKIKINAPEAYHVISKMTFRQEEYESLLHKFNILENKTDEDIACGWILNHKHIWKQWLPPDLSNKTTIYIGGLFPLSGPYLEQPGLVEGALLALDYVNKDPNVLPNHSLELITSDSECKPDVAMNAFIKFITQMTKPLAGILGPACSDAAEPIAALSKHFNVVVVSYEAEADSLSNRFKYPYFFRTIPQVNHHRYVYEKFFKSMEWFHVGALAEVGQELPGYHVQLQQHLHRKGISVSVKRKIARDTHEIDTSQIFADLRSQNVRIIIADFFVAAARAIMCEAFKQKMTAHEGFIWFLPSWYTTDWWDVDFYNSPPNPGDFRPQESVPCTTAELLYAIDGHFILTKAFTDLDSTLVAGGITVKQYKDQYAVRVGSADVEESEFASFVYDGVWVFAHALDKLLRRHPGVETRLHEGEITKAYMDALNETSFQGVSGYIRFDGSDRMGNVDVIQFFHNETILIGQYQPMANDAEGSLRIFHKRIRWLTPSGMRPTDGHDNHEHCAIESFRKFLGVSCSMAVIVGNVLGFAAFIMVSVLCLVLIKCRYDSKVRKTHNRMKELGLFSTDFAQCLSLDGWEVPRECVVLNRTLGEGAFGTVFGGEAYLSHEWVAVAVKTLKKGSTMEEKLNFLSEAEVMKRFKHDNIVELLGVCTRGEPVYCIMEFMLHGDLKTYLLSRRNIVDNKEIREAEDINASSLTQMARDIAAGLNYLHELKYVHRDLACRNCLVHADKTVKLADFGMTRKMHESDYYRFSRKGMLPVRWMAPESLWDGLFTSKSDVWSYGILIYEIVTFGSFPYQGMSNNQVLEYVKSGNKLSMPSGCSEPVYNFINWCLSFDMKVRPDMRQILDFLEKYPDLLMSCIDLPMTSVVMEDTDSLEMAIPSVQNTVNLQTSPIAYLQRRSVGSQEKLTASRKSSSITLPGTKTVQKSQSRVVLMPNEQTRRNSINTPLVLPKELYVNYDMRRSSSYQKQLMTLAAGDRTDATSDYFSDNSKEMCQTVTSL</sequence>
<dbReference type="EC" id="2.7.10.1" evidence="2"/>
<dbReference type="Gene3D" id="1.10.510.10">
    <property type="entry name" value="Transferase(Phosphotransferase) domain 1"/>
    <property type="match status" value="1"/>
</dbReference>
<evidence type="ECO:0000256" key="20">
    <source>
        <dbReference type="PROSITE-ProRule" id="PRU10141"/>
    </source>
</evidence>
<dbReference type="CDD" id="cd06366">
    <property type="entry name" value="PBP1_GABAb_receptor"/>
    <property type="match status" value="1"/>
</dbReference>
<keyword evidence="16" id="KW-0325">Glycoprotein</keyword>
<evidence type="ECO:0000256" key="16">
    <source>
        <dbReference type="ARBA" id="ARBA00023180"/>
    </source>
</evidence>
<evidence type="ECO:0000256" key="14">
    <source>
        <dbReference type="ARBA" id="ARBA00023157"/>
    </source>
</evidence>
<keyword evidence="12 21" id="KW-0472">Membrane</keyword>
<comment type="catalytic activity">
    <reaction evidence="18">
        <text>L-tyrosyl-[protein] + ATP = O-phospho-L-tyrosyl-[protein] + ADP + H(+)</text>
        <dbReference type="Rhea" id="RHEA:10596"/>
        <dbReference type="Rhea" id="RHEA-COMP:10136"/>
        <dbReference type="Rhea" id="RHEA-COMP:20101"/>
        <dbReference type="ChEBI" id="CHEBI:15378"/>
        <dbReference type="ChEBI" id="CHEBI:30616"/>
        <dbReference type="ChEBI" id="CHEBI:46858"/>
        <dbReference type="ChEBI" id="CHEBI:61978"/>
        <dbReference type="ChEBI" id="CHEBI:456216"/>
        <dbReference type="EC" id="2.7.10.1"/>
    </reaction>
</comment>
<dbReference type="SUPFAM" id="SSF53850">
    <property type="entry name" value="Periplasmic binding protein-like II"/>
    <property type="match status" value="1"/>
</dbReference>
<name>A0AAN8JCJ5_PATCE</name>
<dbReference type="PRINTS" id="PR00109">
    <property type="entry name" value="TYRKINASE"/>
</dbReference>
<keyword evidence="14" id="KW-1015">Disulfide bond</keyword>
<dbReference type="EMBL" id="JAZGQO010000011">
    <property type="protein sequence ID" value="KAK6174280.1"/>
    <property type="molecule type" value="Genomic_DNA"/>
</dbReference>
<evidence type="ECO:0000256" key="17">
    <source>
        <dbReference type="ARBA" id="ARBA00023319"/>
    </source>
</evidence>
<comment type="subcellular location">
    <subcellularLocation>
        <location evidence="1">Membrane</location>
        <topology evidence="1">Single-pass membrane protein</topology>
    </subcellularLocation>
</comment>
<keyword evidence="13" id="KW-0829">Tyrosine-protein kinase</keyword>
<dbReference type="Gene3D" id="3.30.200.20">
    <property type="entry name" value="Phosphorylase Kinase, domain 1"/>
    <property type="match status" value="1"/>
</dbReference>
<dbReference type="InterPro" id="IPR008266">
    <property type="entry name" value="Tyr_kinase_AS"/>
</dbReference>
<dbReference type="GO" id="GO:0043235">
    <property type="term" value="C:receptor complex"/>
    <property type="evidence" value="ECO:0007669"/>
    <property type="project" value="TreeGrafter"/>
</dbReference>
<keyword evidence="9" id="KW-0418">Kinase</keyword>
<dbReference type="Pfam" id="PF04069">
    <property type="entry name" value="OpuAC"/>
    <property type="match status" value="1"/>
</dbReference>
<evidence type="ECO:0000256" key="12">
    <source>
        <dbReference type="ARBA" id="ARBA00023136"/>
    </source>
</evidence>
<dbReference type="PROSITE" id="PS00109">
    <property type="entry name" value="PROTEIN_KINASE_TYR"/>
    <property type="match status" value="1"/>
</dbReference>
<dbReference type="GO" id="GO:0022857">
    <property type="term" value="F:transmembrane transporter activity"/>
    <property type="evidence" value="ECO:0007669"/>
    <property type="project" value="InterPro"/>
</dbReference>
<feature type="domain" description="Protein kinase" evidence="23">
    <location>
        <begin position="888"/>
        <end position="1160"/>
    </location>
</feature>
<comment type="caution">
    <text evidence="24">The sequence shown here is derived from an EMBL/GenBank/DDBJ whole genome shotgun (WGS) entry which is preliminary data.</text>
</comment>
<dbReference type="InterPro" id="IPR007210">
    <property type="entry name" value="ABC_Gly_betaine_transp_sub-bd"/>
</dbReference>
<keyword evidence="3" id="KW-0597">Phosphoprotein</keyword>
<evidence type="ECO:0000256" key="5">
    <source>
        <dbReference type="ARBA" id="ARBA00022692"/>
    </source>
</evidence>
<dbReference type="InterPro" id="IPR001245">
    <property type="entry name" value="Ser-Thr/Tyr_kinase_cat_dom"/>
</dbReference>
<dbReference type="InterPro" id="IPR017441">
    <property type="entry name" value="Protein_kinase_ATP_BS"/>
</dbReference>
<evidence type="ECO:0000256" key="2">
    <source>
        <dbReference type="ARBA" id="ARBA00011902"/>
    </source>
</evidence>
<reference evidence="24 25" key="1">
    <citation type="submission" date="2024-01" db="EMBL/GenBank/DDBJ databases">
        <title>The genome of the rayed Mediterranean limpet Patella caerulea (Linnaeus, 1758).</title>
        <authorList>
            <person name="Anh-Thu Weber A."/>
            <person name="Halstead-Nussloch G."/>
        </authorList>
    </citation>
    <scope>NUCLEOTIDE SEQUENCE [LARGE SCALE GENOMIC DNA]</scope>
    <source>
        <strain evidence="24">AATW-2023a</strain>
        <tissue evidence="24">Whole specimen</tissue>
    </source>
</reference>
<evidence type="ECO:0000256" key="11">
    <source>
        <dbReference type="ARBA" id="ARBA00022989"/>
    </source>
</evidence>
<dbReference type="PANTHER" id="PTHR24416:SF489">
    <property type="entry name" value="PROTEIN KINASE DOMAIN-CONTAINING PROTEIN"/>
    <property type="match status" value="1"/>
</dbReference>
<evidence type="ECO:0000256" key="19">
    <source>
        <dbReference type="ARBA" id="ARBA00056965"/>
    </source>
</evidence>
<evidence type="ECO:0000256" key="7">
    <source>
        <dbReference type="ARBA" id="ARBA00022737"/>
    </source>
</evidence>
<dbReference type="FunFam" id="3.30.200.20:FF:000593">
    <property type="entry name" value="Predicted protein"/>
    <property type="match status" value="1"/>
</dbReference>
<evidence type="ECO:0000256" key="15">
    <source>
        <dbReference type="ARBA" id="ARBA00023170"/>
    </source>
</evidence>
<dbReference type="InterPro" id="IPR050122">
    <property type="entry name" value="RTK"/>
</dbReference>
<evidence type="ECO:0000256" key="13">
    <source>
        <dbReference type="ARBA" id="ARBA00023137"/>
    </source>
</evidence>
<keyword evidence="17" id="KW-0393">Immunoglobulin domain</keyword>
<evidence type="ECO:0000256" key="6">
    <source>
        <dbReference type="ARBA" id="ARBA00022729"/>
    </source>
</evidence>
<dbReference type="PROSITE" id="PS50011">
    <property type="entry name" value="PROTEIN_KINASE_DOM"/>
    <property type="match status" value="1"/>
</dbReference>
<dbReference type="SUPFAM" id="SSF53822">
    <property type="entry name" value="Periplasmic binding protein-like I"/>
    <property type="match status" value="1"/>
</dbReference>
<proteinExistence type="predicted"/>
<feature type="transmembrane region" description="Helical" evidence="21">
    <location>
        <begin position="823"/>
        <end position="847"/>
    </location>
</feature>
<feature type="binding site" evidence="20">
    <location>
        <position position="919"/>
    </location>
    <ligand>
        <name>ATP</name>
        <dbReference type="ChEBI" id="CHEBI:30616"/>
    </ligand>
</feature>
<evidence type="ECO:0000259" key="23">
    <source>
        <dbReference type="PROSITE" id="PS50011"/>
    </source>
</evidence>